<dbReference type="EMBL" id="JARHTQ010000022">
    <property type="protein sequence ID" value="MDF2259385.1"/>
    <property type="molecule type" value="Genomic_DNA"/>
</dbReference>
<dbReference type="Proteomes" id="UP001220022">
    <property type="component" value="Unassembled WGS sequence"/>
</dbReference>
<organism evidence="2 3">
    <name type="scientific">Streptantibioticus ferralitis</name>
    <dbReference type="NCBI Taxonomy" id="236510"/>
    <lineage>
        <taxon>Bacteria</taxon>
        <taxon>Bacillati</taxon>
        <taxon>Actinomycetota</taxon>
        <taxon>Actinomycetes</taxon>
        <taxon>Kitasatosporales</taxon>
        <taxon>Streptomycetaceae</taxon>
        <taxon>Streptantibioticus</taxon>
    </lineage>
</organism>
<dbReference type="RefSeq" id="WP_275818905.1">
    <property type="nucleotide sequence ID" value="NZ_BAAANM010000009.1"/>
</dbReference>
<accession>A0ABT5Z6E9</accession>
<keyword evidence="3" id="KW-1185">Reference proteome</keyword>
<name>A0ABT5Z6E9_9ACTN</name>
<comment type="caution">
    <text evidence="2">The sequence shown here is derived from an EMBL/GenBank/DDBJ whole genome shotgun (WGS) entry which is preliminary data.</text>
</comment>
<evidence type="ECO:0000256" key="1">
    <source>
        <dbReference type="SAM" id="MobiDB-lite"/>
    </source>
</evidence>
<proteinExistence type="predicted"/>
<evidence type="ECO:0000313" key="3">
    <source>
        <dbReference type="Proteomes" id="UP001220022"/>
    </source>
</evidence>
<feature type="region of interest" description="Disordered" evidence="1">
    <location>
        <begin position="1"/>
        <end position="71"/>
    </location>
</feature>
<reference evidence="2 3" key="1">
    <citation type="submission" date="2023-03" db="EMBL/GenBank/DDBJ databases">
        <title>Draft genome sequence of type strain Streptomyces ferralitis JCM 14344.</title>
        <authorList>
            <person name="Klaysubun C."/>
            <person name="Duangmal K."/>
        </authorList>
    </citation>
    <scope>NUCLEOTIDE SEQUENCE [LARGE SCALE GENOMIC DNA]</scope>
    <source>
        <strain evidence="2 3">JCM 14344</strain>
    </source>
</reference>
<feature type="compositionally biased region" description="Low complexity" evidence="1">
    <location>
        <begin position="7"/>
        <end position="21"/>
    </location>
</feature>
<evidence type="ECO:0000313" key="2">
    <source>
        <dbReference type="EMBL" id="MDF2259385.1"/>
    </source>
</evidence>
<gene>
    <name evidence="2" type="ORF">P2L57_27835</name>
</gene>
<protein>
    <submittedName>
        <fullName evidence="2">Uncharacterized protein</fullName>
    </submittedName>
</protein>
<sequence length="71" mass="7407">MGRRSRGTSITGAGTAAAPIAARHDTDRLGEGALRAVESRSSRGRPLSRRVDCGQLSPPAVVDVSDGRHRA</sequence>